<protein>
    <recommendedName>
        <fullName evidence="4">Isoprenylcysteine carboxylmethyltransferase family protein</fullName>
    </recommendedName>
</protein>
<feature type="transmembrane region" description="Helical" evidence="1">
    <location>
        <begin position="122"/>
        <end position="140"/>
    </location>
</feature>
<organism evidence="2 3">
    <name type="scientific">Kribbella lupini</name>
    <dbReference type="NCBI Taxonomy" id="291602"/>
    <lineage>
        <taxon>Bacteria</taxon>
        <taxon>Bacillati</taxon>
        <taxon>Actinomycetota</taxon>
        <taxon>Actinomycetes</taxon>
        <taxon>Propionibacteriales</taxon>
        <taxon>Kribbellaceae</taxon>
        <taxon>Kribbella</taxon>
    </lineage>
</organism>
<name>A0ABP4KZG7_9ACTN</name>
<feature type="transmembrane region" description="Helical" evidence="1">
    <location>
        <begin position="12"/>
        <end position="37"/>
    </location>
</feature>
<dbReference type="EMBL" id="BAAANC010000001">
    <property type="protein sequence ID" value="GAA1513419.1"/>
    <property type="molecule type" value="Genomic_DNA"/>
</dbReference>
<evidence type="ECO:0008006" key="4">
    <source>
        <dbReference type="Google" id="ProtNLM"/>
    </source>
</evidence>
<accession>A0ABP4KZG7</accession>
<keyword evidence="3" id="KW-1185">Reference proteome</keyword>
<dbReference type="Proteomes" id="UP001500363">
    <property type="component" value="Unassembled WGS sequence"/>
</dbReference>
<evidence type="ECO:0000256" key="1">
    <source>
        <dbReference type="SAM" id="Phobius"/>
    </source>
</evidence>
<comment type="caution">
    <text evidence="2">The sequence shown here is derived from an EMBL/GenBank/DDBJ whole genome shotgun (WGS) entry which is preliminary data.</text>
</comment>
<sequence>MSNPLNAPRPAAATSLTLVVRAMLLAIPMITVVLWFVLAPDGIGPFPAVWAPLAVVAAAVGAYSVCELIGFRAVPLEHGDRPADVEAESWRRFTSSTFLRFAVCEAVFLISIPLAFVVDSYWVVLIGAVLAIPLVVLEVLPSARNQQRFAAALEGRGVPSYLSGRPQDY</sequence>
<keyword evidence="1" id="KW-0472">Membrane</keyword>
<gene>
    <name evidence="2" type="ORF">GCM10009741_09230</name>
</gene>
<dbReference type="RefSeq" id="WP_344169796.1">
    <property type="nucleotide sequence ID" value="NZ_BAAANC010000001.1"/>
</dbReference>
<keyword evidence="1" id="KW-1133">Transmembrane helix</keyword>
<evidence type="ECO:0000313" key="2">
    <source>
        <dbReference type="EMBL" id="GAA1513419.1"/>
    </source>
</evidence>
<feature type="transmembrane region" description="Helical" evidence="1">
    <location>
        <begin position="98"/>
        <end position="116"/>
    </location>
</feature>
<reference evidence="3" key="1">
    <citation type="journal article" date="2019" name="Int. J. Syst. Evol. Microbiol.">
        <title>The Global Catalogue of Microorganisms (GCM) 10K type strain sequencing project: providing services to taxonomists for standard genome sequencing and annotation.</title>
        <authorList>
            <consortium name="The Broad Institute Genomics Platform"/>
            <consortium name="The Broad Institute Genome Sequencing Center for Infectious Disease"/>
            <person name="Wu L."/>
            <person name="Ma J."/>
        </authorList>
    </citation>
    <scope>NUCLEOTIDE SEQUENCE [LARGE SCALE GENOMIC DNA]</scope>
    <source>
        <strain evidence="3">JCM 14303</strain>
    </source>
</reference>
<feature type="transmembrane region" description="Helical" evidence="1">
    <location>
        <begin position="49"/>
        <end position="71"/>
    </location>
</feature>
<keyword evidence="1" id="KW-0812">Transmembrane</keyword>
<evidence type="ECO:0000313" key="3">
    <source>
        <dbReference type="Proteomes" id="UP001500363"/>
    </source>
</evidence>
<proteinExistence type="predicted"/>